<keyword evidence="2" id="KW-1185">Reference proteome</keyword>
<dbReference type="EMBL" id="CP023069">
    <property type="protein sequence ID" value="ASY67379.1"/>
    <property type="molecule type" value="Genomic_DNA"/>
</dbReference>
<dbReference type="KEGG" id="esj:SJ05684_a40660"/>
<accession>A0A249PQ27</accession>
<gene>
    <name evidence="1" type="ORF">SJ05684_a40660</name>
</gene>
<evidence type="ECO:0000313" key="1">
    <source>
        <dbReference type="EMBL" id="ASY67379.1"/>
    </source>
</evidence>
<protein>
    <submittedName>
        <fullName evidence="1">Uncharacterized protein</fullName>
    </submittedName>
</protein>
<proteinExistence type="predicted"/>
<reference evidence="1 2" key="1">
    <citation type="submission" date="2017-08" db="EMBL/GenBank/DDBJ databases">
        <title>Multipartite genome sequences of Sinorhizobium species nodulating soybeans.</title>
        <authorList>
            <person name="Tian C.F."/>
        </authorList>
    </citation>
    <scope>NUCLEOTIDE SEQUENCE [LARGE SCALE GENOMIC DNA]</scope>
    <source>
        <strain evidence="1 2">CCBAU 05684</strain>
        <plasmid evidence="2">psj05684a</plasmid>
    </source>
</reference>
<organism evidence="1 2">
    <name type="scientific">Sinorhizobium sojae CCBAU 05684</name>
    <dbReference type="NCBI Taxonomy" id="716928"/>
    <lineage>
        <taxon>Bacteria</taxon>
        <taxon>Pseudomonadati</taxon>
        <taxon>Pseudomonadota</taxon>
        <taxon>Alphaproteobacteria</taxon>
        <taxon>Hyphomicrobiales</taxon>
        <taxon>Rhizobiaceae</taxon>
        <taxon>Sinorhizobium/Ensifer group</taxon>
        <taxon>Sinorhizobium</taxon>
    </lineage>
</organism>
<dbReference type="Proteomes" id="UP000217211">
    <property type="component" value="Plasmid pSJ05684a"/>
</dbReference>
<evidence type="ECO:0000313" key="2">
    <source>
        <dbReference type="Proteomes" id="UP000217211"/>
    </source>
</evidence>
<sequence>MVELSFLSSTLLLCDFKLPRGILCGYNGHVVLSFLLRQFPTGVALAHFL</sequence>
<geneLocation type="plasmid" evidence="2">
    <name>psj05684a</name>
</geneLocation>
<dbReference type="AlphaFoldDB" id="A0A249PQ27"/>
<keyword evidence="1" id="KW-0614">Plasmid</keyword>
<name>A0A249PQ27_9HYPH</name>